<keyword evidence="5" id="KW-1185">Reference proteome</keyword>
<protein>
    <recommendedName>
        <fullName evidence="3">LidA long coiled-coil domain-containing protein</fullName>
    </recommendedName>
</protein>
<dbReference type="InterPro" id="IPR041463">
    <property type="entry name" value="LidA_long_CC"/>
</dbReference>
<evidence type="ECO:0000256" key="2">
    <source>
        <dbReference type="SAM" id="MobiDB-lite"/>
    </source>
</evidence>
<reference evidence="4 5" key="1">
    <citation type="submission" date="2023-02" db="EMBL/GenBank/DDBJ databases">
        <title>Genome Sequence of L. cardiaca H63T.</title>
        <authorList>
            <person name="Lopez A.E."/>
            <person name="Cianciotto N.P."/>
        </authorList>
    </citation>
    <scope>NUCLEOTIDE SEQUENCE [LARGE SCALE GENOMIC DNA]</scope>
    <source>
        <strain evidence="4 5">H63</strain>
    </source>
</reference>
<evidence type="ECO:0000256" key="1">
    <source>
        <dbReference type="SAM" id="Coils"/>
    </source>
</evidence>
<feature type="region of interest" description="Disordered" evidence="2">
    <location>
        <begin position="516"/>
        <end position="548"/>
    </location>
</feature>
<proteinExistence type="predicted"/>
<dbReference type="EMBL" id="CP119078">
    <property type="protein sequence ID" value="WED43855.1"/>
    <property type="molecule type" value="Genomic_DNA"/>
</dbReference>
<feature type="domain" description="LidA long coiled-coil" evidence="3">
    <location>
        <begin position="321"/>
        <end position="498"/>
    </location>
</feature>
<feature type="coiled-coil region" evidence="1">
    <location>
        <begin position="201"/>
        <end position="294"/>
    </location>
</feature>
<dbReference type="Pfam" id="PF18641">
    <property type="entry name" value="LidA_Long_CC"/>
    <property type="match status" value="1"/>
</dbReference>
<organism evidence="4 5">
    <name type="scientific">Legionella cardiaca</name>
    <dbReference type="NCBI Taxonomy" id="1071983"/>
    <lineage>
        <taxon>Bacteria</taxon>
        <taxon>Pseudomonadati</taxon>
        <taxon>Pseudomonadota</taxon>
        <taxon>Gammaproteobacteria</taxon>
        <taxon>Legionellales</taxon>
        <taxon>Legionellaceae</taxon>
        <taxon>Legionella</taxon>
    </lineage>
</organism>
<sequence length="656" mass="74327">MANSTKGTPDPTIPKTSSYESIMKQGAPLSKRKETIESLQLTTKDKKSITLTSTQLEKWFANLQVKEMQQSKREKELRHPLDIPELASTYLSHYGLRTSRDVITFLKTPAGREVQSMIINELAEMAAINDAIHQQQLDSEIRRQRALAALLLGLLYKKEAQAKDRNIELQKEIDKKLHSTTSTTDNYAESQKRAAANAQAYNAYQASIDAMEKKLKEKIQESEDLEAEMDLLEEEELMLASRYEHLEDNLASLDHFGILLNTLSMNPEERQQTLDNLQAQIDQLREQSAHEGTAEPRSLSTMLITLSLLQKQIESPESTLKFMEDRLTELQTTLKEQAKRISSSVVKSKDTGVMRERMEELHEHHGLHVQSEGLKDIISVMKGEKTLWGFNGLPVTSFTDAAFILSRGRSIVFDNETNKYYLLESDQSPENFRSMSLQAKAMAAENYERSRPDIASLKVLVRDNRTVEESSCMNRRLELSVRSETMQKEILLITNQLTRLQSDQANLLTLMKQSNQDIPSSTVTTSLSTPTLKPTMSPNNKASQSTGSSYAQGCKHLLLLMKTNPTRESIERLRELFKGPDGKLSPALDSMLREIKYGRPIPEQTMRNLLQNLNRFGVSANKRNVTSTPDQLETRQSPESTAPVPYFARITPKPYS</sequence>
<dbReference type="Proteomes" id="UP001222087">
    <property type="component" value="Chromosome"/>
</dbReference>
<dbReference type="Gene3D" id="6.10.140.2010">
    <property type="match status" value="1"/>
</dbReference>
<evidence type="ECO:0000313" key="4">
    <source>
        <dbReference type="EMBL" id="WED43855.1"/>
    </source>
</evidence>
<feature type="region of interest" description="Disordered" evidence="2">
    <location>
        <begin position="1"/>
        <end position="34"/>
    </location>
</feature>
<evidence type="ECO:0000259" key="3">
    <source>
        <dbReference type="Pfam" id="PF18641"/>
    </source>
</evidence>
<feature type="region of interest" description="Disordered" evidence="2">
    <location>
        <begin position="621"/>
        <end position="656"/>
    </location>
</feature>
<dbReference type="RefSeq" id="WP_275089668.1">
    <property type="nucleotide sequence ID" value="NZ_CP119078.1"/>
</dbReference>
<feature type="compositionally biased region" description="Low complexity" evidence="2">
    <location>
        <begin position="519"/>
        <end position="538"/>
    </location>
</feature>
<accession>A0ABY8AWI8</accession>
<keyword evidence="1" id="KW-0175">Coiled coil</keyword>
<gene>
    <name evidence="4" type="ORF">PXX05_03480</name>
</gene>
<feature type="compositionally biased region" description="Polar residues" evidence="2">
    <location>
        <begin position="539"/>
        <end position="548"/>
    </location>
</feature>
<name>A0ABY8AWI8_9GAMM</name>
<evidence type="ECO:0000313" key="5">
    <source>
        <dbReference type="Proteomes" id="UP001222087"/>
    </source>
</evidence>
<feature type="compositionally biased region" description="Polar residues" evidence="2">
    <location>
        <begin position="621"/>
        <end position="640"/>
    </location>
</feature>